<dbReference type="KEGG" id="satk:SA2016_3713"/>
<comment type="similarity">
    <text evidence="2">Belongs to the autoinducer-2 exporter (AI-2E) (TC 2.A.86) family.</text>
</comment>
<dbReference type="RefSeq" id="WP_084249637.1">
    <property type="nucleotide sequence ID" value="NZ_BJMO01000024.1"/>
</dbReference>
<evidence type="ECO:0000256" key="4">
    <source>
        <dbReference type="ARBA" id="ARBA00022475"/>
    </source>
</evidence>
<keyword evidence="6 9" id="KW-1133">Transmembrane helix</keyword>
<feature type="transmembrane region" description="Helical" evidence="9">
    <location>
        <begin position="51"/>
        <end position="69"/>
    </location>
</feature>
<keyword evidence="5 9" id="KW-0812">Transmembrane</keyword>
<keyword evidence="7 9" id="KW-0472">Membrane</keyword>
<feature type="region of interest" description="Disordered" evidence="8">
    <location>
        <begin position="356"/>
        <end position="382"/>
    </location>
</feature>
<keyword evidence="11" id="KW-1185">Reference proteome</keyword>
<gene>
    <name evidence="10" type="ORF">SA2016_3713</name>
</gene>
<evidence type="ECO:0000256" key="2">
    <source>
        <dbReference type="ARBA" id="ARBA00009773"/>
    </source>
</evidence>
<feature type="transmembrane region" description="Helical" evidence="9">
    <location>
        <begin position="277"/>
        <end position="295"/>
    </location>
</feature>
<evidence type="ECO:0000256" key="6">
    <source>
        <dbReference type="ARBA" id="ARBA00022989"/>
    </source>
</evidence>
<feature type="transmembrane region" description="Helical" evidence="9">
    <location>
        <begin position="165"/>
        <end position="184"/>
    </location>
</feature>
<feature type="transmembrane region" description="Helical" evidence="9">
    <location>
        <begin position="249"/>
        <end position="271"/>
    </location>
</feature>
<dbReference type="Proteomes" id="UP000070134">
    <property type="component" value="Chromosome"/>
</dbReference>
<dbReference type="GO" id="GO:0055085">
    <property type="term" value="P:transmembrane transport"/>
    <property type="evidence" value="ECO:0007669"/>
    <property type="project" value="TreeGrafter"/>
</dbReference>
<feature type="transmembrane region" description="Helical" evidence="9">
    <location>
        <begin position="307"/>
        <end position="324"/>
    </location>
</feature>
<evidence type="ECO:0000256" key="8">
    <source>
        <dbReference type="SAM" id="MobiDB-lite"/>
    </source>
</evidence>
<reference evidence="10 11" key="1">
    <citation type="submission" date="2016-02" db="EMBL/GenBank/DDBJ databases">
        <title>Complete genome of Sinomonas atrocyanea KCTC 3377.</title>
        <authorList>
            <person name="Kim K.M."/>
        </authorList>
    </citation>
    <scope>NUCLEOTIDE SEQUENCE [LARGE SCALE GENOMIC DNA]</scope>
    <source>
        <strain evidence="10 11">KCTC 3377</strain>
    </source>
</reference>
<dbReference type="EMBL" id="CP014518">
    <property type="protein sequence ID" value="AMM34371.1"/>
    <property type="molecule type" value="Genomic_DNA"/>
</dbReference>
<evidence type="ECO:0000256" key="9">
    <source>
        <dbReference type="SAM" id="Phobius"/>
    </source>
</evidence>
<evidence type="ECO:0000256" key="7">
    <source>
        <dbReference type="ARBA" id="ARBA00023136"/>
    </source>
</evidence>
<evidence type="ECO:0000256" key="1">
    <source>
        <dbReference type="ARBA" id="ARBA00004651"/>
    </source>
</evidence>
<proteinExistence type="inferred from homology"/>
<evidence type="ECO:0008006" key="12">
    <source>
        <dbReference type="Google" id="ProtNLM"/>
    </source>
</evidence>
<dbReference type="Pfam" id="PF01594">
    <property type="entry name" value="AI-2E_transport"/>
    <property type="match status" value="1"/>
</dbReference>
<comment type="subcellular location">
    <subcellularLocation>
        <location evidence="1">Cell membrane</location>
        <topology evidence="1">Multi-pass membrane protein</topology>
    </subcellularLocation>
</comment>
<dbReference type="InterPro" id="IPR002549">
    <property type="entry name" value="AI-2E-like"/>
</dbReference>
<sequence>MSVTPDPPAKRQLAALFTDTLGRAGIRSVQALAVGALAWAVIWVLLRIPLVVIPVVIAAILSSAIAPLVRWLHAHGWPRALAVLSSFVAILAVFGGIITGIVFLIRAQARELAERFTAGLEQLHAFLNNGPARISDQQITQARDSLQHFFTSGSLGAEALTGARTAGEILTALILMAVILFFFLKDGRQILDFVLWFMPPSHRDKARLAADRSAHVLGGYVRGTVLVAAADAIIVGTGLVILHVPLAPALAVFVFIGGFIPILGATLAGFLAVGVALISNGPVVALIVLIVVLAANQIEHHLLQPLLMGRVLSIHGLAIILALASGTVLAGIIGALLAVPVTAVAWAIIKTFTGRGEPAEPAEPTGPVGADLGPAPTARSES</sequence>
<dbReference type="OrthoDB" id="9784366at2"/>
<feature type="transmembrane region" description="Helical" evidence="9">
    <location>
        <begin position="28"/>
        <end position="46"/>
    </location>
</feature>
<dbReference type="AlphaFoldDB" id="A0A127A620"/>
<dbReference type="PANTHER" id="PTHR21716:SF53">
    <property type="entry name" value="PERMEASE PERM-RELATED"/>
    <property type="match status" value="1"/>
</dbReference>
<organism evidence="10 11">
    <name type="scientific">Sinomonas atrocyanea</name>
    <dbReference type="NCBI Taxonomy" id="37927"/>
    <lineage>
        <taxon>Bacteria</taxon>
        <taxon>Bacillati</taxon>
        <taxon>Actinomycetota</taxon>
        <taxon>Actinomycetes</taxon>
        <taxon>Micrococcales</taxon>
        <taxon>Micrococcaceae</taxon>
        <taxon>Sinomonas</taxon>
    </lineage>
</organism>
<evidence type="ECO:0000313" key="11">
    <source>
        <dbReference type="Proteomes" id="UP000070134"/>
    </source>
</evidence>
<evidence type="ECO:0000256" key="3">
    <source>
        <dbReference type="ARBA" id="ARBA00022448"/>
    </source>
</evidence>
<dbReference type="GO" id="GO:0005886">
    <property type="term" value="C:plasma membrane"/>
    <property type="evidence" value="ECO:0007669"/>
    <property type="project" value="UniProtKB-SubCell"/>
</dbReference>
<protein>
    <recommendedName>
        <fullName evidence="12">Permease</fullName>
    </recommendedName>
</protein>
<feature type="transmembrane region" description="Helical" evidence="9">
    <location>
        <begin position="81"/>
        <end position="105"/>
    </location>
</feature>
<dbReference type="PATRIC" id="fig|37927.3.peg.3806"/>
<feature type="transmembrane region" description="Helical" evidence="9">
    <location>
        <begin position="220"/>
        <end position="242"/>
    </location>
</feature>
<accession>A0A127A620</accession>
<keyword evidence="3" id="KW-0813">Transport</keyword>
<feature type="transmembrane region" description="Helical" evidence="9">
    <location>
        <begin position="330"/>
        <end position="349"/>
    </location>
</feature>
<dbReference type="PANTHER" id="PTHR21716">
    <property type="entry name" value="TRANSMEMBRANE PROTEIN"/>
    <property type="match status" value="1"/>
</dbReference>
<keyword evidence="4" id="KW-1003">Cell membrane</keyword>
<name>A0A127A620_9MICC</name>
<evidence type="ECO:0000256" key="5">
    <source>
        <dbReference type="ARBA" id="ARBA00022692"/>
    </source>
</evidence>
<evidence type="ECO:0000313" key="10">
    <source>
        <dbReference type="EMBL" id="AMM34371.1"/>
    </source>
</evidence>